<dbReference type="AlphaFoldDB" id="A0A8H3M6N7"/>
<name>A0A8H3M6N7_9GLOM</name>
<evidence type="ECO:0000313" key="1">
    <source>
        <dbReference type="EMBL" id="GES97544.1"/>
    </source>
</evidence>
<organism evidence="1 2">
    <name type="scientific">Rhizophagus clarus</name>
    <dbReference type="NCBI Taxonomy" id="94130"/>
    <lineage>
        <taxon>Eukaryota</taxon>
        <taxon>Fungi</taxon>
        <taxon>Fungi incertae sedis</taxon>
        <taxon>Mucoromycota</taxon>
        <taxon>Glomeromycotina</taxon>
        <taxon>Glomeromycetes</taxon>
        <taxon>Glomerales</taxon>
        <taxon>Glomeraceae</taxon>
        <taxon>Rhizophagus</taxon>
    </lineage>
</organism>
<dbReference type="Proteomes" id="UP000615446">
    <property type="component" value="Unassembled WGS sequence"/>
</dbReference>
<dbReference type="OrthoDB" id="6359816at2759"/>
<dbReference type="EMBL" id="BLAL01000259">
    <property type="protein sequence ID" value="GES97544.1"/>
    <property type="molecule type" value="Genomic_DNA"/>
</dbReference>
<reference evidence="1" key="1">
    <citation type="submission" date="2019-10" db="EMBL/GenBank/DDBJ databases">
        <title>Conservation and host-specific expression of non-tandemly repeated heterogenous ribosome RNA gene in arbuscular mycorrhizal fungi.</title>
        <authorList>
            <person name="Maeda T."/>
            <person name="Kobayashi Y."/>
            <person name="Nakagawa T."/>
            <person name="Ezawa T."/>
            <person name="Yamaguchi K."/>
            <person name="Bino T."/>
            <person name="Nishimoto Y."/>
            <person name="Shigenobu S."/>
            <person name="Kawaguchi M."/>
        </authorList>
    </citation>
    <scope>NUCLEOTIDE SEQUENCE</scope>
    <source>
        <strain evidence="1">HR1</strain>
    </source>
</reference>
<gene>
    <name evidence="1" type="ORF">RCL2_002413500</name>
</gene>
<proteinExistence type="predicted"/>
<protein>
    <submittedName>
        <fullName evidence="1">Uncharacterized protein</fullName>
    </submittedName>
</protein>
<sequence length="115" mass="13335">MPLNNIEFEYEVFRYIAILAANQVSNDARNTLIELLPTLEQLDNSVRVRNKFITDNQKIVKELKPLIEAKIALEDKGIFEWDVIIEKYCGWSWVGICAPENLDYNKFAGYQSTGY</sequence>
<accession>A0A8H3M6N7</accession>
<comment type="caution">
    <text evidence="1">The sequence shown here is derived from an EMBL/GenBank/DDBJ whole genome shotgun (WGS) entry which is preliminary data.</text>
</comment>
<evidence type="ECO:0000313" key="2">
    <source>
        <dbReference type="Proteomes" id="UP000615446"/>
    </source>
</evidence>